<dbReference type="SMART" id="SM00419">
    <property type="entry name" value="HTH_CRP"/>
    <property type="match status" value="1"/>
</dbReference>
<dbReference type="InterPro" id="IPR012318">
    <property type="entry name" value="HTH_CRP"/>
</dbReference>
<dbReference type="SUPFAM" id="SSF46785">
    <property type="entry name" value="Winged helix' DNA-binding domain"/>
    <property type="match status" value="1"/>
</dbReference>
<evidence type="ECO:0000313" key="5">
    <source>
        <dbReference type="EMBL" id="NEU75728.1"/>
    </source>
</evidence>
<keyword evidence="1" id="KW-0805">Transcription regulation</keyword>
<dbReference type="Gene3D" id="1.10.10.10">
    <property type="entry name" value="Winged helix-like DNA-binding domain superfamily/Winged helix DNA-binding domain"/>
    <property type="match status" value="1"/>
</dbReference>
<evidence type="ECO:0000256" key="2">
    <source>
        <dbReference type="ARBA" id="ARBA00023125"/>
    </source>
</evidence>
<keyword evidence="6" id="KW-1185">Reference proteome</keyword>
<dbReference type="AlphaFoldDB" id="A0A846HFK3"/>
<dbReference type="InterPro" id="IPR018490">
    <property type="entry name" value="cNMP-bd_dom_sf"/>
</dbReference>
<dbReference type="InterPro" id="IPR036388">
    <property type="entry name" value="WH-like_DNA-bd_sf"/>
</dbReference>
<gene>
    <name evidence="5" type="ORF">PI95_025005</name>
</gene>
<dbReference type="EMBL" id="JTCM02000080">
    <property type="protein sequence ID" value="NEU75728.1"/>
    <property type="molecule type" value="Genomic_DNA"/>
</dbReference>
<dbReference type="Proteomes" id="UP000031549">
    <property type="component" value="Unassembled WGS sequence"/>
</dbReference>
<reference evidence="5 6" key="1">
    <citation type="journal article" date="2015" name="Genome Announc.">
        <title>Draft Genome Sequence of Cyanobacterium Hassallia byssoidea Strain VB512170, Isolated from Monuments in India.</title>
        <authorList>
            <person name="Singh D."/>
            <person name="Chandrababunaidu M.M."/>
            <person name="Panda A."/>
            <person name="Sen D."/>
            <person name="Bhattacharyya S."/>
            <person name="Adhikary S.P."/>
            <person name="Tripathy S."/>
        </authorList>
    </citation>
    <scope>NUCLEOTIDE SEQUENCE [LARGE SCALE GENOMIC DNA]</scope>
    <source>
        <strain evidence="5 6">VB512170</strain>
    </source>
</reference>
<accession>A0A846HFK3</accession>
<dbReference type="InterPro" id="IPR014710">
    <property type="entry name" value="RmlC-like_jellyroll"/>
</dbReference>
<dbReference type="PROSITE" id="PS00042">
    <property type="entry name" value="HTH_CRP_1"/>
    <property type="match status" value="1"/>
</dbReference>
<evidence type="ECO:0000313" key="6">
    <source>
        <dbReference type="Proteomes" id="UP000031549"/>
    </source>
</evidence>
<sequence>MSLYSAPANSLSKNTVQSFSRRSLLPQQTHGLWKIETGVVRTFTYLEDGTSVTLGVWGSGDIVGKALSKVEPYQMECLTKVQATIFDLQGWDQIADVLLAHIQQAEELMIVRGYKTVDIMLVKLLTWLSKRFGREVEQGRLIDMRLTHEDIAELLGSTRVTITRILRQLEQEGFIHRLSLHRIVLREEEIWHYEI</sequence>
<dbReference type="SUPFAM" id="SSF51206">
    <property type="entry name" value="cAMP-binding domain-like"/>
    <property type="match status" value="1"/>
</dbReference>
<dbReference type="InterPro" id="IPR018335">
    <property type="entry name" value="Tscrpt_reg_HTH_Crp-type_CS"/>
</dbReference>
<dbReference type="GO" id="GO:0003677">
    <property type="term" value="F:DNA binding"/>
    <property type="evidence" value="ECO:0007669"/>
    <property type="project" value="UniProtKB-KW"/>
</dbReference>
<dbReference type="InterPro" id="IPR036390">
    <property type="entry name" value="WH_DNA-bd_sf"/>
</dbReference>
<protein>
    <submittedName>
        <fullName evidence="5">Crp/Fnr family transcriptional regulator</fullName>
    </submittedName>
</protein>
<evidence type="ECO:0000256" key="3">
    <source>
        <dbReference type="ARBA" id="ARBA00023163"/>
    </source>
</evidence>
<name>A0A846HFK3_9CYAN</name>
<keyword evidence="2" id="KW-0238">DNA-binding</keyword>
<dbReference type="CDD" id="cd00092">
    <property type="entry name" value="HTH_CRP"/>
    <property type="match status" value="1"/>
</dbReference>
<dbReference type="Gene3D" id="2.60.120.10">
    <property type="entry name" value="Jelly Rolls"/>
    <property type="match status" value="1"/>
</dbReference>
<dbReference type="Pfam" id="PF13545">
    <property type="entry name" value="HTH_Crp_2"/>
    <property type="match status" value="1"/>
</dbReference>
<feature type="domain" description="HTH crp-type" evidence="4">
    <location>
        <begin position="115"/>
        <end position="188"/>
    </location>
</feature>
<dbReference type="PROSITE" id="PS51063">
    <property type="entry name" value="HTH_CRP_2"/>
    <property type="match status" value="1"/>
</dbReference>
<evidence type="ECO:0000259" key="4">
    <source>
        <dbReference type="PROSITE" id="PS51063"/>
    </source>
</evidence>
<evidence type="ECO:0000256" key="1">
    <source>
        <dbReference type="ARBA" id="ARBA00023015"/>
    </source>
</evidence>
<keyword evidence="3" id="KW-0804">Transcription</keyword>
<comment type="caution">
    <text evidence="5">The sequence shown here is derived from an EMBL/GenBank/DDBJ whole genome shotgun (WGS) entry which is preliminary data.</text>
</comment>
<dbReference type="GO" id="GO:0003700">
    <property type="term" value="F:DNA-binding transcription factor activity"/>
    <property type="evidence" value="ECO:0007669"/>
    <property type="project" value="InterPro"/>
</dbReference>
<dbReference type="PRINTS" id="PR00034">
    <property type="entry name" value="HTHCRP"/>
</dbReference>
<organism evidence="5 6">
    <name type="scientific">Hassallia byssoidea VB512170</name>
    <dbReference type="NCBI Taxonomy" id="1304833"/>
    <lineage>
        <taxon>Bacteria</taxon>
        <taxon>Bacillati</taxon>
        <taxon>Cyanobacteriota</taxon>
        <taxon>Cyanophyceae</taxon>
        <taxon>Nostocales</taxon>
        <taxon>Tolypothrichaceae</taxon>
        <taxon>Hassallia</taxon>
    </lineage>
</organism>
<proteinExistence type="predicted"/>
<dbReference type="RefSeq" id="WP_039747553.1">
    <property type="nucleotide sequence ID" value="NZ_JTCM02000080.1"/>
</dbReference>